<dbReference type="Proteomes" id="UP000659654">
    <property type="component" value="Unassembled WGS sequence"/>
</dbReference>
<evidence type="ECO:0000313" key="4">
    <source>
        <dbReference type="Proteomes" id="UP000095284"/>
    </source>
</evidence>
<dbReference type="WBParaSite" id="BXY_1584900.1">
    <property type="protein sequence ID" value="BXY_1584900.1"/>
    <property type="gene ID" value="BXY_1584900"/>
</dbReference>
<feature type="signal peptide" evidence="1">
    <location>
        <begin position="1"/>
        <end position="22"/>
    </location>
</feature>
<organism evidence="4 6">
    <name type="scientific">Bursaphelenchus xylophilus</name>
    <name type="common">Pinewood nematode worm</name>
    <name type="synonym">Aphelenchoides xylophilus</name>
    <dbReference type="NCBI Taxonomy" id="6326"/>
    <lineage>
        <taxon>Eukaryota</taxon>
        <taxon>Metazoa</taxon>
        <taxon>Ecdysozoa</taxon>
        <taxon>Nematoda</taxon>
        <taxon>Chromadorea</taxon>
        <taxon>Rhabditida</taxon>
        <taxon>Tylenchina</taxon>
        <taxon>Tylenchomorpha</taxon>
        <taxon>Aphelenchoidea</taxon>
        <taxon>Aphelenchoididae</taxon>
        <taxon>Bursaphelenchus</taxon>
    </lineage>
</organism>
<dbReference type="Proteomes" id="UP000095284">
    <property type="component" value="Unplaced"/>
</dbReference>
<evidence type="ECO:0000256" key="1">
    <source>
        <dbReference type="SAM" id="SignalP"/>
    </source>
</evidence>
<name>A0A1I7SS32_BURXY</name>
<dbReference type="EMBL" id="CAJFCV020000003">
    <property type="protein sequence ID" value="CAG9105737.1"/>
    <property type="molecule type" value="Genomic_DNA"/>
</dbReference>
<dbReference type="OrthoDB" id="10403915at2759"/>
<protein>
    <submittedName>
        <fullName evidence="2">(pine wood nematode) hypothetical protein</fullName>
    </submittedName>
</protein>
<dbReference type="EMBL" id="CAJFDI010000003">
    <property type="protein sequence ID" value="CAD5220013.1"/>
    <property type="molecule type" value="Genomic_DNA"/>
</dbReference>
<sequence>MMHGIPVCVFLTVSAVIGGAFALPRNRNLLISPFKEQYFSTLGDVVLTPMVDLPEEANATNQESNSIASKFIYQQVMAAVRDAVREREREGLPVEQALPIFPKPAKRRQRYQQHFDVLAGGGLGR</sequence>
<feature type="chain" id="PRO_5036022266" evidence="1">
    <location>
        <begin position="23"/>
        <end position="125"/>
    </location>
</feature>
<evidence type="ECO:0000313" key="3">
    <source>
        <dbReference type="EMBL" id="CAG9105737.1"/>
    </source>
</evidence>
<evidence type="ECO:0000313" key="5">
    <source>
        <dbReference type="Proteomes" id="UP000659654"/>
    </source>
</evidence>
<reference evidence="6" key="1">
    <citation type="submission" date="2016-11" db="UniProtKB">
        <authorList>
            <consortium name="WormBaseParasite"/>
        </authorList>
    </citation>
    <scope>IDENTIFICATION</scope>
</reference>
<keyword evidence="5" id="KW-1185">Reference proteome</keyword>
<accession>A0A1I7SS32</accession>
<proteinExistence type="predicted"/>
<keyword evidence="1" id="KW-0732">Signal</keyword>
<dbReference type="Proteomes" id="UP000582659">
    <property type="component" value="Unassembled WGS sequence"/>
</dbReference>
<evidence type="ECO:0000313" key="6">
    <source>
        <dbReference type="WBParaSite" id="BXY_1584900.1"/>
    </source>
</evidence>
<gene>
    <name evidence="2" type="ORF">BXYJ_LOCUS5966</name>
</gene>
<dbReference type="AlphaFoldDB" id="A0A1I7SS32"/>
<reference evidence="3" key="2">
    <citation type="submission" date="2020-08" db="EMBL/GenBank/DDBJ databases">
        <authorList>
            <person name="Kikuchi T."/>
        </authorList>
    </citation>
    <scope>NUCLEOTIDE SEQUENCE</scope>
    <source>
        <strain evidence="2">Ka4C1</strain>
    </source>
</reference>
<evidence type="ECO:0000313" key="2">
    <source>
        <dbReference type="EMBL" id="CAD5220013.1"/>
    </source>
</evidence>